<dbReference type="AlphaFoldDB" id="A0AAD4KJL6"/>
<accession>A0AAD4KJL6</accession>
<evidence type="ECO:0000313" key="2">
    <source>
        <dbReference type="EMBL" id="KAH8691838.1"/>
    </source>
</evidence>
<dbReference type="GeneID" id="70251215"/>
<comment type="caution">
    <text evidence="2">The sequence shown here is derived from an EMBL/GenBank/DDBJ whole genome shotgun (WGS) entry which is preliminary data.</text>
</comment>
<feature type="compositionally biased region" description="Basic residues" evidence="1">
    <location>
        <begin position="1223"/>
        <end position="1234"/>
    </location>
</feature>
<protein>
    <submittedName>
        <fullName evidence="2">Uncharacterized protein</fullName>
    </submittedName>
</protein>
<dbReference type="EMBL" id="JAJTJA010000011">
    <property type="protein sequence ID" value="KAH8691838.1"/>
    <property type="molecule type" value="Genomic_DNA"/>
</dbReference>
<evidence type="ECO:0000256" key="1">
    <source>
        <dbReference type="SAM" id="MobiDB-lite"/>
    </source>
</evidence>
<evidence type="ECO:0000313" key="3">
    <source>
        <dbReference type="Proteomes" id="UP001201262"/>
    </source>
</evidence>
<name>A0AAD4KJL6_9EURO</name>
<dbReference type="RefSeq" id="XP_046067835.1">
    <property type="nucleotide sequence ID" value="XM_046220928.1"/>
</dbReference>
<dbReference type="Proteomes" id="UP001201262">
    <property type="component" value="Unassembled WGS sequence"/>
</dbReference>
<gene>
    <name evidence="2" type="ORF">BGW36DRAFT_431085</name>
</gene>
<sequence>MATEISQAPDLDKVNARPTSYSSALGLTKAYARDWDSSDAFRELYQNWKDAIIQSHNLSLLEFTPQTSDTETETLITISKHVETAGNLVAAQCLGYIKFDKGAGVVELANFGSDITPRSMELGFTTKSTDPRLTGRYGDGLKIAALVLCRSEYHVRIVSNNSYWNFGFKGKLKTEFYYQLYPAGADRVQKLRAAYEAGRQRGKPRKANIWEDVSISVGKVRDHGEPVTMDVFREWMKITIDLNPPSALVRTPQGSLILDPEFAGRLYIRGIRVHLTDARQSHYRFGYDFLSGSLNANRDRRLEASPDEEARAVSLIWEAAILRQEEMVLTEYKTLLRWHSSCADVASIDVVLTEATARKLWDAFSKDAQVAGLFYYPQTYADDNLRYIQDDLKLEPAALPDQLWRLFRKFGLVNLPFEEMNSRFRLSKVIEPPATLFAREIHRVLSALLAAHVTSRNTQIVYVQCDDNRPNVVYLKERNRLYVHEKWLDFWRAHSNAPCEVSQVGQGGPEELFCGHLVEDLYKQAIMAISHPLQERQLLLKEARSLQVLFRQCKEKIREMPTMIRLVQGNSAGSLTVTWNDSYSRAFSRKYGIAVTYFVILHGISCSAERQTLWYHKDRICCDCPQKLVPQATNTVVFEGLDGQPRFPMVARFRDHTIYGLPPDPIAPNVSSSTPPPGLLAPSSCDGLVESPDSFILYQSSQYEGKLWGSEEEESDYADPHTPEVPNEVTTYAGLSGYVPQNELTRRHVEESHLTTMHALYDRYSEGRGVWEEQVLKNAQSICNMFQVEEKKRTEVPLYQSMRQYQEFEKGQYIEGTLAPEGSRVVLYIHDVWGPRENRPPQLLVTRYSFMADLSPFGSMTPDRINKKELVLHFTDTDHMGEGEDAEVCSVTDILLTNADFLVLHVQDNPTSVAEYYCRYAIRRREDSNSCCLSPLKQNELNTTDQPTFSPLPEPSVIDASLDDPGVSAGFIKAGCRINGGVFYNASSHGLWEKQNPTAAIFSSLQDGLKISPDSPEIRKYRVVTISKGLSSQQAPFDDSLVELLHRCRIAAEDEFRPEFIFLNLAVAEWNPSSSNELAETVLQLLGKQYSVYIRLHRTPENELEDGSPVLFLLAAPRCTNPTWIDNTLSDLRSSKFQRLPTSTDDYKDPRAVAIMRGFSEDFSDGIDPSNYTQILNALPPSFAYQIAIIICTICGRITLHSQRDTRAVEGKLASEANTKPERHAKKPNLHIIT</sequence>
<keyword evidence="3" id="KW-1185">Reference proteome</keyword>
<organism evidence="2 3">
    <name type="scientific">Talaromyces proteolyticus</name>
    <dbReference type="NCBI Taxonomy" id="1131652"/>
    <lineage>
        <taxon>Eukaryota</taxon>
        <taxon>Fungi</taxon>
        <taxon>Dikarya</taxon>
        <taxon>Ascomycota</taxon>
        <taxon>Pezizomycotina</taxon>
        <taxon>Eurotiomycetes</taxon>
        <taxon>Eurotiomycetidae</taxon>
        <taxon>Eurotiales</taxon>
        <taxon>Trichocomaceae</taxon>
        <taxon>Talaromyces</taxon>
        <taxon>Talaromyces sect. Bacilispori</taxon>
    </lineage>
</organism>
<feature type="region of interest" description="Disordered" evidence="1">
    <location>
        <begin position="1214"/>
        <end position="1234"/>
    </location>
</feature>
<reference evidence="2" key="1">
    <citation type="submission" date="2021-12" db="EMBL/GenBank/DDBJ databases">
        <title>Convergent genome expansion in fungi linked to evolution of root-endophyte symbiosis.</title>
        <authorList>
            <consortium name="DOE Joint Genome Institute"/>
            <person name="Ke Y.-H."/>
            <person name="Bonito G."/>
            <person name="Liao H.-L."/>
            <person name="Looney B."/>
            <person name="Rojas-Flechas A."/>
            <person name="Nash J."/>
            <person name="Hameed K."/>
            <person name="Schadt C."/>
            <person name="Martin F."/>
            <person name="Crous P.W."/>
            <person name="Miettinen O."/>
            <person name="Magnuson J.K."/>
            <person name="Labbe J."/>
            <person name="Jacobson D."/>
            <person name="Doktycz M.J."/>
            <person name="Veneault-Fourrey C."/>
            <person name="Kuo A."/>
            <person name="Mondo S."/>
            <person name="Calhoun S."/>
            <person name="Riley R."/>
            <person name="Ohm R."/>
            <person name="LaButti K."/>
            <person name="Andreopoulos B."/>
            <person name="Pangilinan J."/>
            <person name="Nolan M."/>
            <person name="Tritt A."/>
            <person name="Clum A."/>
            <person name="Lipzen A."/>
            <person name="Daum C."/>
            <person name="Barry K."/>
            <person name="Grigoriev I.V."/>
            <person name="Vilgalys R."/>
        </authorList>
    </citation>
    <scope>NUCLEOTIDE SEQUENCE</scope>
    <source>
        <strain evidence="2">PMI_201</strain>
    </source>
</reference>
<proteinExistence type="predicted"/>